<evidence type="ECO:0000256" key="6">
    <source>
        <dbReference type="ARBA" id="ARBA00047872"/>
    </source>
</evidence>
<dbReference type="AlphaFoldDB" id="X1FZ47"/>
<dbReference type="InterPro" id="IPR045865">
    <property type="entry name" value="ACT-like_dom_sf"/>
</dbReference>
<evidence type="ECO:0000256" key="5">
    <source>
        <dbReference type="ARBA" id="ARBA00022840"/>
    </source>
</evidence>
<comment type="caution">
    <text evidence="9">The sequence shown here is derived from an EMBL/GenBank/DDBJ whole genome shotgun (WGS) entry which is preliminary data.</text>
</comment>
<keyword evidence="4" id="KW-0418">Kinase</keyword>
<comment type="similarity">
    <text evidence="1">Belongs to the aspartokinase family.</text>
</comment>
<keyword evidence="5" id="KW-0067">ATP-binding</keyword>
<organism evidence="9">
    <name type="scientific">marine sediment metagenome</name>
    <dbReference type="NCBI Taxonomy" id="412755"/>
    <lineage>
        <taxon>unclassified sequences</taxon>
        <taxon>metagenomes</taxon>
        <taxon>ecological metagenomes</taxon>
    </lineage>
</organism>
<dbReference type="SUPFAM" id="SSF55021">
    <property type="entry name" value="ACT-like"/>
    <property type="match status" value="2"/>
</dbReference>
<gene>
    <name evidence="9" type="ORF">S03H2_31778</name>
</gene>
<dbReference type="InterPro" id="IPR027795">
    <property type="entry name" value="CASTOR_ACT_dom"/>
</dbReference>
<keyword evidence="3" id="KW-0547">Nucleotide-binding</keyword>
<dbReference type="InterPro" id="IPR036393">
    <property type="entry name" value="AceGlu_kinase-like_sf"/>
</dbReference>
<proteinExistence type="inferred from homology"/>
<dbReference type="Gene3D" id="3.40.1160.10">
    <property type="entry name" value="Acetylglutamate kinase-like"/>
    <property type="match status" value="1"/>
</dbReference>
<accession>X1FZ47</accession>
<comment type="catalytic activity">
    <reaction evidence="6">
        <text>L-aspartate + ATP = 4-phospho-L-aspartate + ADP</text>
        <dbReference type="Rhea" id="RHEA:23776"/>
        <dbReference type="ChEBI" id="CHEBI:29991"/>
        <dbReference type="ChEBI" id="CHEBI:30616"/>
        <dbReference type="ChEBI" id="CHEBI:57535"/>
        <dbReference type="ChEBI" id="CHEBI:456216"/>
        <dbReference type="EC" id="2.7.2.4"/>
    </reaction>
</comment>
<dbReference type="Pfam" id="PF13840">
    <property type="entry name" value="ACT_7"/>
    <property type="match status" value="1"/>
</dbReference>
<evidence type="ECO:0000256" key="1">
    <source>
        <dbReference type="ARBA" id="ARBA00010122"/>
    </source>
</evidence>
<reference evidence="9" key="1">
    <citation type="journal article" date="2014" name="Front. Microbiol.">
        <title>High frequency of phylogenetically diverse reductive dehalogenase-homologous genes in deep subseafloor sedimentary metagenomes.</title>
        <authorList>
            <person name="Kawai M."/>
            <person name="Futagami T."/>
            <person name="Toyoda A."/>
            <person name="Takaki Y."/>
            <person name="Nishi S."/>
            <person name="Hori S."/>
            <person name="Arai W."/>
            <person name="Tsubouchi T."/>
            <person name="Morono Y."/>
            <person name="Uchiyama I."/>
            <person name="Ito T."/>
            <person name="Fujiyama A."/>
            <person name="Inagaki F."/>
            <person name="Takami H."/>
        </authorList>
    </citation>
    <scope>NUCLEOTIDE SEQUENCE</scope>
    <source>
        <strain evidence="9">Expedition CK06-06</strain>
    </source>
</reference>
<evidence type="ECO:0000256" key="3">
    <source>
        <dbReference type="ARBA" id="ARBA00022741"/>
    </source>
</evidence>
<dbReference type="Gene3D" id="3.30.2130.10">
    <property type="entry name" value="VC0802-like"/>
    <property type="match status" value="1"/>
</dbReference>
<evidence type="ECO:0008006" key="10">
    <source>
        <dbReference type="Google" id="ProtNLM"/>
    </source>
</evidence>
<protein>
    <recommendedName>
        <fullName evidence="10">Aspartate kinase</fullName>
    </recommendedName>
</protein>
<evidence type="ECO:0000256" key="4">
    <source>
        <dbReference type="ARBA" id="ARBA00022777"/>
    </source>
</evidence>
<dbReference type="PANTHER" id="PTHR21499:SF3">
    <property type="entry name" value="ASPARTOKINASE"/>
    <property type="match status" value="1"/>
</dbReference>
<evidence type="ECO:0000259" key="7">
    <source>
        <dbReference type="Pfam" id="PF00696"/>
    </source>
</evidence>
<feature type="domain" description="CASTOR ACT" evidence="8">
    <location>
        <begin position="218"/>
        <end position="268"/>
    </location>
</feature>
<feature type="non-terminal residue" evidence="9">
    <location>
        <position position="1"/>
    </location>
</feature>
<keyword evidence="2" id="KW-0808">Transferase</keyword>
<dbReference type="EMBL" id="BARU01019289">
    <property type="protein sequence ID" value="GAH50941.1"/>
    <property type="molecule type" value="Genomic_DNA"/>
</dbReference>
<dbReference type="GO" id="GO:0009090">
    <property type="term" value="P:homoserine biosynthetic process"/>
    <property type="evidence" value="ECO:0007669"/>
    <property type="project" value="TreeGrafter"/>
</dbReference>
<name>X1FZ47_9ZZZZ</name>
<dbReference type="GO" id="GO:0004072">
    <property type="term" value="F:aspartate kinase activity"/>
    <property type="evidence" value="ECO:0007669"/>
    <property type="project" value="UniProtKB-EC"/>
</dbReference>
<evidence type="ECO:0000259" key="8">
    <source>
        <dbReference type="Pfam" id="PF13840"/>
    </source>
</evidence>
<dbReference type="Pfam" id="PF00696">
    <property type="entry name" value="AA_kinase"/>
    <property type="match status" value="1"/>
</dbReference>
<dbReference type="GO" id="GO:0005524">
    <property type="term" value="F:ATP binding"/>
    <property type="evidence" value="ECO:0007669"/>
    <property type="project" value="UniProtKB-KW"/>
</dbReference>
<dbReference type="InterPro" id="IPR001048">
    <property type="entry name" value="Asp/Glu/Uridylate_kinase"/>
</dbReference>
<dbReference type="SUPFAM" id="SSF53633">
    <property type="entry name" value="Carbamate kinase-like"/>
    <property type="match status" value="1"/>
</dbReference>
<dbReference type="PANTHER" id="PTHR21499">
    <property type="entry name" value="ASPARTATE KINASE"/>
    <property type="match status" value="1"/>
</dbReference>
<dbReference type="GO" id="GO:0005829">
    <property type="term" value="C:cytosol"/>
    <property type="evidence" value="ECO:0007669"/>
    <property type="project" value="TreeGrafter"/>
</dbReference>
<sequence>NVKYILDLLKKDIIPVVAGFQGRGENGLITTLGRGGSDTTAVVLAVALNVKRVEIYSDVAGLFTADPNIVKEAKVIDKTEYEELFNMSYHGAKIVNIEAAEIALKSDNITLELKSAFSPEKGTKVLKKVEEGKIDFKTKKFARAVTHIPDIIQISIKLEENIDEDKRRLEIYSSLAEKNISLDMFTISPGILMFTLNSEYKEKAIEILSKLNVNFRLRENCAKISLVGTRIHGVPGIMAKIANSLYREKIKILQTVDSHSTISCLIISKYPIRIYFYLNIICFF</sequence>
<dbReference type="GO" id="GO:0009089">
    <property type="term" value="P:lysine biosynthetic process via diaminopimelate"/>
    <property type="evidence" value="ECO:0007669"/>
    <property type="project" value="TreeGrafter"/>
</dbReference>
<evidence type="ECO:0000256" key="2">
    <source>
        <dbReference type="ARBA" id="ARBA00022679"/>
    </source>
</evidence>
<evidence type="ECO:0000313" key="9">
    <source>
        <dbReference type="EMBL" id="GAH50941.1"/>
    </source>
</evidence>
<feature type="domain" description="Aspartate/glutamate/uridylate kinase" evidence="7">
    <location>
        <begin position="3"/>
        <end position="110"/>
    </location>
</feature>